<evidence type="ECO:0000256" key="3">
    <source>
        <dbReference type="ARBA" id="ARBA00023163"/>
    </source>
</evidence>
<dbReference type="SUPFAM" id="SSF46785">
    <property type="entry name" value="Winged helix' DNA-binding domain"/>
    <property type="match status" value="1"/>
</dbReference>
<dbReference type="PROSITE" id="PS01117">
    <property type="entry name" value="HTH_MARR_1"/>
    <property type="match status" value="1"/>
</dbReference>
<sequence length="153" mass="16811">MSTRIPTLAGRQRPANLAVLLRETFVALNDLALRRLAEDGHGAVRAAHAAVFQYLDDTGTTVSLLAERAQMTKQAMAELVQHLESHGYVQRVPDPTDRRAKLVQPTRRGLEVIALAQSIAPAVEQQIRALVGTDRMQALRDDLETIRRAAAEA</sequence>
<name>A0ABW6WDF6_9ACTN</name>
<feature type="domain" description="HTH marR-type" evidence="4">
    <location>
        <begin position="14"/>
        <end position="148"/>
    </location>
</feature>
<dbReference type="Proteomes" id="UP001602245">
    <property type="component" value="Unassembled WGS sequence"/>
</dbReference>
<gene>
    <name evidence="5" type="ORF">ACFY35_17995</name>
</gene>
<keyword evidence="1" id="KW-0805">Transcription regulation</keyword>
<dbReference type="InterPro" id="IPR000835">
    <property type="entry name" value="HTH_MarR-typ"/>
</dbReference>
<comment type="caution">
    <text evidence="5">The sequence shown here is derived from an EMBL/GenBank/DDBJ whole genome shotgun (WGS) entry which is preliminary data.</text>
</comment>
<evidence type="ECO:0000256" key="2">
    <source>
        <dbReference type="ARBA" id="ARBA00023125"/>
    </source>
</evidence>
<evidence type="ECO:0000313" key="5">
    <source>
        <dbReference type="EMBL" id="MFF5291337.1"/>
    </source>
</evidence>
<dbReference type="EMBL" id="JBIAZU010000003">
    <property type="protein sequence ID" value="MFF5291337.1"/>
    <property type="molecule type" value="Genomic_DNA"/>
</dbReference>
<dbReference type="InterPro" id="IPR036390">
    <property type="entry name" value="WH_DNA-bd_sf"/>
</dbReference>
<accession>A0ABW6WDF6</accession>
<dbReference type="InterPro" id="IPR036388">
    <property type="entry name" value="WH-like_DNA-bd_sf"/>
</dbReference>
<keyword evidence="3" id="KW-0804">Transcription</keyword>
<evidence type="ECO:0000256" key="1">
    <source>
        <dbReference type="ARBA" id="ARBA00023015"/>
    </source>
</evidence>
<dbReference type="Pfam" id="PF12802">
    <property type="entry name" value="MarR_2"/>
    <property type="match status" value="1"/>
</dbReference>
<dbReference type="SMART" id="SM00347">
    <property type="entry name" value="HTH_MARR"/>
    <property type="match status" value="1"/>
</dbReference>
<keyword evidence="6" id="KW-1185">Reference proteome</keyword>
<reference evidence="5 6" key="1">
    <citation type="submission" date="2024-10" db="EMBL/GenBank/DDBJ databases">
        <title>The Natural Products Discovery Center: Release of the First 8490 Sequenced Strains for Exploring Actinobacteria Biosynthetic Diversity.</title>
        <authorList>
            <person name="Kalkreuter E."/>
            <person name="Kautsar S.A."/>
            <person name="Yang D."/>
            <person name="Bader C.D."/>
            <person name="Teijaro C.N."/>
            <person name="Fluegel L."/>
            <person name="Davis C.M."/>
            <person name="Simpson J.R."/>
            <person name="Lauterbach L."/>
            <person name="Steele A.D."/>
            <person name="Gui C."/>
            <person name="Meng S."/>
            <person name="Li G."/>
            <person name="Viehrig K."/>
            <person name="Ye F."/>
            <person name="Su P."/>
            <person name="Kiefer A.F."/>
            <person name="Nichols A."/>
            <person name="Cepeda A.J."/>
            <person name="Yan W."/>
            <person name="Fan B."/>
            <person name="Jiang Y."/>
            <person name="Adhikari A."/>
            <person name="Zheng C.-J."/>
            <person name="Schuster L."/>
            <person name="Cowan T.M."/>
            <person name="Smanski M.J."/>
            <person name="Chevrette M.G."/>
            <person name="De Carvalho L.P.S."/>
            <person name="Shen B."/>
        </authorList>
    </citation>
    <scope>NUCLEOTIDE SEQUENCE [LARGE SCALE GENOMIC DNA]</scope>
    <source>
        <strain evidence="5 6">NPDC000087</strain>
    </source>
</reference>
<dbReference type="Gene3D" id="1.10.10.10">
    <property type="entry name" value="Winged helix-like DNA-binding domain superfamily/Winged helix DNA-binding domain"/>
    <property type="match status" value="1"/>
</dbReference>
<protein>
    <submittedName>
        <fullName evidence="5">MarR family winged helix-turn-helix transcriptional regulator</fullName>
    </submittedName>
</protein>
<proteinExistence type="predicted"/>
<keyword evidence="2" id="KW-0238">DNA-binding</keyword>
<dbReference type="PANTHER" id="PTHR33164:SF57">
    <property type="entry name" value="MARR-FAMILY TRANSCRIPTIONAL REGULATOR"/>
    <property type="match status" value="1"/>
</dbReference>
<organism evidence="5 6">
    <name type="scientific">Paractinoplanes globisporus</name>
    <dbReference type="NCBI Taxonomy" id="113565"/>
    <lineage>
        <taxon>Bacteria</taxon>
        <taxon>Bacillati</taxon>
        <taxon>Actinomycetota</taxon>
        <taxon>Actinomycetes</taxon>
        <taxon>Micromonosporales</taxon>
        <taxon>Micromonosporaceae</taxon>
        <taxon>Paractinoplanes</taxon>
    </lineage>
</organism>
<dbReference type="RefSeq" id="WP_020515691.1">
    <property type="nucleotide sequence ID" value="NZ_JBIAZU010000003.1"/>
</dbReference>
<dbReference type="PROSITE" id="PS50995">
    <property type="entry name" value="HTH_MARR_2"/>
    <property type="match status" value="1"/>
</dbReference>
<evidence type="ECO:0000313" key="6">
    <source>
        <dbReference type="Proteomes" id="UP001602245"/>
    </source>
</evidence>
<dbReference type="InterPro" id="IPR023187">
    <property type="entry name" value="Tscrpt_reg_MarR-type_CS"/>
</dbReference>
<dbReference type="InterPro" id="IPR039422">
    <property type="entry name" value="MarR/SlyA-like"/>
</dbReference>
<evidence type="ECO:0000259" key="4">
    <source>
        <dbReference type="PROSITE" id="PS50995"/>
    </source>
</evidence>
<dbReference type="PANTHER" id="PTHR33164">
    <property type="entry name" value="TRANSCRIPTIONAL REGULATOR, MARR FAMILY"/>
    <property type="match status" value="1"/>
</dbReference>